<comment type="caution">
    <text evidence="1">The sequence shown here is derived from an EMBL/GenBank/DDBJ whole genome shotgun (WGS) entry which is preliminary data.</text>
</comment>
<organism evidence="1">
    <name type="scientific">marine sediment metagenome</name>
    <dbReference type="NCBI Taxonomy" id="412755"/>
    <lineage>
        <taxon>unclassified sequences</taxon>
        <taxon>metagenomes</taxon>
        <taxon>ecological metagenomes</taxon>
    </lineage>
</organism>
<dbReference type="AlphaFoldDB" id="X1UCN5"/>
<name>X1UCN5_9ZZZZ</name>
<dbReference type="EMBL" id="BARW01027389">
    <property type="protein sequence ID" value="GAJ15288.1"/>
    <property type="molecule type" value="Genomic_DNA"/>
</dbReference>
<proteinExistence type="predicted"/>
<evidence type="ECO:0000313" key="1">
    <source>
        <dbReference type="EMBL" id="GAJ15288.1"/>
    </source>
</evidence>
<reference evidence="1" key="1">
    <citation type="journal article" date="2014" name="Front. Microbiol.">
        <title>High frequency of phylogenetically diverse reductive dehalogenase-homologous genes in deep subseafloor sedimentary metagenomes.</title>
        <authorList>
            <person name="Kawai M."/>
            <person name="Futagami T."/>
            <person name="Toyoda A."/>
            <person name="Takaki Y."/>
            <person name="Nishi S."/>
            <person name="Hori S."/>
            <person name="Arai W."/>
            <person name="Tsubouchi T."/>
            <person name="Morono Y."/>
            <person name="Uchiyama I."/>
            <person name="Ito T."/>
            <person name="Fujiyama A."/>
            <person name="Inagaki F."/>
            <person name="Takami H."/>
        </authorList>
    </citation>
    <scope>NUCLEOTIDE SEQUENCE</scope>
    <source>
        <strain evidence="1">Expedition CK06-06</strain>
    </source>
</reference>
<feature type="non-terminal residue" evidence="1">
    <location>
        <position position="40"/>
    </location>
</feature>
<sequence length="40" mass="4976">MSLDQMRLVFDTILSYYTERKDEKRIRSNLDKFEYITEKV</sequence>
<protein>
    <submittedName>
        <fullName evidence="1">Uncharacterized protein</fullName>
    </submittedName>
</protein>
<gene>
    <name evidence="1" type="ORF">S12H4_44452</name>
</gene>
<accession>X1UCN5</accession>